<proteinExistence type="predicted"/>
<keyword evidence="1" id="KW-0472">Membrane</keyword>
<evidence type="ECO:0000256" key="1">
    <source>
        <dbReference type="SAM" id="Phobius"/>
    </source>
</evidence>
<keyword evidence="1" id="KW-0812">Transmembrane</keyword>
<evidence type="ECO:0000313" key="2">
    <source>
        <dbReference type="EMBL" id="WTZ14222.1"/>
    </source>
</evidence>
<keyword evidence="1" id="KW-1133">Transmembrane helix</keyword>
<protein>
    <recommendedName>
        <fullName evidence="3">Integral membrane protein</fullName>
    </recommendedName>
</protein>
<name>A0AAU3I8N2_9ACTN</name>
<reference evidence="2" key="1">
    <citation type="submission" date="2022-10" db="EMBL/GenBank/DDBJ databases">
        <title>The complete genomes of actinobacterial strains from the NBC collection.</title>
        <authorList>
            <person name="Joergensen T.S."/>
            <person name="Alvarez Arevalo M."/>
            <person name="Sterndorff E.B."/>
            <person name="Faurdal D."/>
            <person name="Vuksanovic O."/>
            <person name="Mourched A.-S."/>
            <person name="Charusanti P."/>
            <person name="Shaw S."/>
            <person name="Blin K."/>
            <person name="Weber T."/>
        </authorList>
    </citation>
    <scope>NUCLEOTIDE SEQUENCE</scope>
    <source>
        <strain evidence="2">NBC_01393</strain>
    </source>
</reference>
<sequence>MHSDQPSPALILPIILIGLIVAVTLAVYGASSLARNGIRRTDLGVRLRAGAALAGAAAALMYVWGAVHLVRDETMTNQACRDAMPAAQAAHFSGVEVSLLPVHLNCYVTGGGSYAAAVPGYVNPALLGLALTAVVLGVFAALESERRARDNFTKRGVS</sequence>
<organism evidence="2">
    <name type="scientific">Streptomyces sp. NBC_01393</name>
    <dbReference type="NCBI Taxonomy" id="2903851"/>
    <lineage>
        <taxon>Bacteria</taxon>
        <taxon>Bacillati</taxon>
        <taxon>Actinomycetota</taxon>
        <taxon>Actinomycetes</taxon>
        <taxon>Kitasatosporales</taxon>
        <taxon>Streptomycetaceae</taxon>
        <taxon>Streptomyces</taxon>
    </lineage>
</organism>
<evidence type="ECO:0008006" key="3">
    <source>
        <dbReference type="Google" id="ProtNLM"/>
    </source>
</evidence>
<feature type="transmembrane region" description="Helical" evidence="1">
    <location>
        <begin position="121"/>
        <end position="142"/>
    </location>
</feature>
<feature type="transmembrane region" description="Helical" evidence="1">
    <location>
        <begin position="49"/>
        <end position="67"/>
    </location>
</feature>
<dbReference type="AlphaFoldDB" id="A0AAU3I8N2"/>
<dbReference type="EMBL" id="CP109546">
    <property type="protein sequence ID" value="WTZ14222.1"/>
    <property type="molecule type" value="Genomic_DNA"/>
</dbReference>
<accession>A0AAU3I8N2</accession>
<feature type="transmembrane region" description="Helical" evidence="1">
    <location>
        <begin position="6"/>
        <end position="28"/>
    </location>
</feature>
<gene>
    <name evidence="2" type="ORF">OG699_43490</name>
</gene>